<keyword evidence="3" id="KW-0472">Membrane</keyword>
<feature type="coiled-coil region" evidence="1">
    <location>
        <begin position="273"/>
        <end position="300"/>
    </location>
</feature>
<name>A0A4R6R774_9HYPH</name>
<dbReference type="PANTHER" id="PTHR32309">
    <property type="entry name" value="TYROSINE-PROTEIN KINASE"/>
    <property type="match status" value="1"/>
</dbReference>
<feature type="non-terminal residue" evidence="4">
    <location>
        <position position="374"/>
    </location>
</feature>
<evidence type="ECO:0000313" key="5">
    <source>
        <dbReference type="Proteomes" id="UP000294547"/>
    </source>
</evidence>
<evidence type="ECO:0000313" key="4">
    <source>
        <dbReference type="EMBL" id="TDP81820.1"/>
    </source>
</evidence>
<keyword evidence="1" id="KW-0175">Coiled coil</keyword>
<protein>
    <submittedName>
        <fullName evidence="4">Capsular polysaccharide transport system permease protein</fullName>
    </submittedName>
</protein>
<evidence type="ECO:0000256" key="2">
    <source>
        <dbReference type="SAM" id="MobiDB-lite"/>
    </source>
</evidence>
<keyword evidence="3" id="KW-1133">Transmembrane helix</keyword>
<dbReference type="AlphaFoldDB" id="A0A4R6R774"/>
<reference evidence="4 5" key="1">
    <citation type="submission" date="2019-03" db="EMBL/GenBank/DDBJ databases">
        <title>Genomic Encyclopedia of Type Strains, Phase IV (KMG-IV): sequencing the most valuable type-strain genomes for metagenomic binning, comparative biology and taxonomic classification.</title>
        <authorList>
            <person name="Goeker M."/>
        </authorList>
    </citation>
    <scope>NUCLEOTIDE SEQUENCE [LARGE SCALE GENOMIC DNA]</scope>
    <source>
        <strain evidence="4 5">DSM 102969</strain>
    </source>
</reference>
<feature type="transmembrane region" description="Helical" evidence="3">
    <location>
        <begin position="109"/>
        <end position="129"/>
    </location>
</feature>
<keyword evidence="5" id="KW-1185">Reference proteome</keyword>
<feature type="region of interest" description="Disordered" evidence="2">
    <location>
        <begin position="1"/>
        <end position="87"/>
    </location>
</feature>
<feature type="compositionally biased region" description="Low complexity" evidence="2">
    <location>
        <begin position="64"/>
        <end position="74"/>
    </location>
</feature>
<dbReference type="EMBL" id="SNXY01000011">
    <property type="protein sequence ID" value="TDP81820.1"/>
    <property type="molecule type" value="Genomic_DNA"/>
</dbReference>
<evidence type="ECO:0000256" key="1">
    <source>
        <dbReference type="SAM" id="Coils"/>
    </source>
</evidence>
<evidence type="ECO:0000256" key="3">
    <source>
        <dbReference type="SAM" id="Phobius"/>
    </source>
</evidence>
<proteinExistence type="predicted"/>
<dbReference type="GO" id="GO:0005886">
    <property type="term" value="C:plasma membrane"/>
    <property type="evidence" value="ECO:0007669"/>
    <property type="project" value="TreeGrafter"/>
</dbReference>
<sequence length="374" mass="39622">MLVRLNRVRPGGERAAGPAAGGAAAGAAPARGAGQGSGPARRPAAAVPAVAPEAPGVPGPASPTAPAAPSRRVPLPQKQTGRGGLRIAGRNPSLDRLLAASRPRVSGSALSFLLMVALPTVVAALYFAFVASPQYVSEFRFAVRAQDAIPQDSLSAATAVSPISVLADNFVVADFARSRDVVDRLEAEVGLRRVYGDPDVDALSRFDPTASVEHLVKYWEGKVDAHFDMTTGINSIQVRAFSPDDAHTLAVSLQKLCEELVNSISEKARQTQVQYAEDQVARAERKLADVRARETEFRARVQTVDAAQSASTQIALAAKVEGDLTSMRAEYETVRRYLDDTSPRIKVLKDQIASTEAQLAAIKERVKVGGDANP</sequence>
<dbReference type="Proteomes" id="UP000294547">
    <property type="component" value="Unassembled WGS sequence"/>
</dbReference>
<comment type="caution">
    <text evidence="4">The sequence shown here is derived from an EMBL/GenBank/DDBJ whole genome shotgun (WGS) entry which is preliminary data.</text>
</comment>
<gene>
    <name evidence="4" type="ORF">EDD54_4078</name>
</gene>
<keyword evidence="3" id="KW-0812">Transmembrane</keyword>
<dbReference type="InterPro" id="IPR050445">
    <property type="entry name" value="Bact_polysacc_biosynth/exp"/>
</dbReference>
<dbReference type="GO" id="GO:0004713">
    <property type="term" value="F:protein tyrosine kinase activity"/>
    <property type="evidence" value="ECO:0007669"/>
    <property type="project" value="TreeGrafter"/>
</dbReference>
<accession>A0A4R6R774</accession>
<dbReference type="PANTHER" id="PTHR32309:SF13">
    <property type="entry name" value="FERRIC ENTEROBACTIN TRANSPORT PROTEIN FEPE"/>
    <property type="match status" value="1"/>
</dbReference>
<feature type="compositionally biased region" description="Low complexity" evidence="2">
    <location>
        <begin position="25"/>
        <end position="54"/>
    </location>
</feature>
<organism evidence="4 5">
    <name type="scientific">Oharaeibacter diazotrophicus</name>
    <dbReference type="NCBI Taxonomy" id="1920512"/>
    <lineage>
        <taxon>Bacteria</taxon>
        <taxon>Pseudomonadati</taxon>
        <taxon>Pseudomonadota</taxon>
        <taxon>Alphaproteobacteria</taxon>
        <taxon>Hyphomicrobiales</taxon>
        <taxon>Pleomorphomonadaceae</taxon>
        <taxon>Oharaeibacter</taxon>
    </lineage>
</organism>